<evidence type="ECO:0000313" key="1">
    <source>
        <dbReference type="EMBL" id="BCJ90560.1"/>
    </source>
</evidence>
<reference evidence="1 2" key="1">
    <citation type="submission" date="2020-08" db="EMBL/GenBank/DDBJ databases">
        <title>Genome sequence of Rhizobiales bacterium strain IZ6.</title>
        <authorList>
            <person name="Nakai R."/>
            <person name="Naganuma T."/>
        </authorList>
    </citation>
    <scope>NUCLEOTIDE SEQUENCE [LARGE SCALE GENOMIC DNA]</scope>
    <source>
        <strain evidence="1 2">IZ6</strain>
    </source>
</reference>
<dbReference type="Proteomes" id="UP000515317">
    <property type="component" value="Chromosome"/>
</dbReference>
<gene>
    <name evidence="1" type="ORF">IZ6_12950</name>
</gene>
<sequence>MPALTNPRHELFVQKLSEGMGQRAAYSAAGYSLCASAASALIRKPDIVARRAELLEELAIQTGVTAGKLIAKAEAARVLAMDTEQPAAAIAAIKEIGILAGVRVEKRSSTTRTVKELSDEELMAIVAGAAH</sequence>
<dbReference type="KEGG" id="tso:IZ6_12950"/>
<organism evidence="1 2">
    <name type="scientific">Terrihabitans soli</name>
    <dbReference type="NCBI Taxonomy" id="708113"/>
    <lineage>
        <taxon>Bacteria</taxon>
        <taxon>Pseudomonadati</taxon>
        <taxon>Pseudomonadota</taxon>
        <taxon>Alphaproteobacteria</taxon>
        <taxon>Hyphomicrobiales</taxon>
        <taxon>Terrihabitans</taxon>
    </lineage>
</organism>
<dbReference type="RefSeq" id="WP_222877183.1">
    <property type="nucleotide sequence ID" value="NZ_AP023361.1"/>
</dbReference>
<dbReference type="AlphaFoldDB" id="A0A6S6QUC8"/>
<protein>
    <recommendedName>
        <fullName evidence="3">Terminase small subunit</fullName>
    </recommendedName>
</protein>
<accession>A0A6S6QUC8</accession>
<dbReference type="Gene3D" id="1.10.10.1400">
    <property type="entry name" value="Terminase, small subunit, N-terminal DNA-binding domain, HTH motif"/>
    <property type="match status" value="1"/>
</dbReference>
<name>A0A6S6QUC8_9HYPH</name>
<evidence type="ECO:0008006" key="3">
    <source>
        <dbReference type="Google" id="ProtNLM"/>
    </source>
</evidence>
<proteinExistence type="predicted"/>
<evidence type="ECO:0000313" key="2">
    <source>
        <dbReference type="Proteomes" id="UP000515317"/>
    </source>
</evidence>
<dbReference type="EMBL" id="AP023361">
    <property type="protein sequence ID" value="BCJ90560.1"/>
    <property type="molecule type" value="Genomic_DNA"/>
</dbReference>
<dbReference type="InterPro" id="IPR038713">
    <property type="entry name" value="Terminase_Gp1_N_sf"/>
</dbReference>
<keyword evidence="2" id="KW-1185">Reference proteome</keyword>